<name>A0A834B732_9CHIR</name>
<sequence>MHLTRPELQELTSLLTVNSDFVDWRKFLLVASLPWPIALEEELLETLQRFKDVDEEQSGTITFQQYMQVAINT</sequence>
<dbReference type="PROSITE" id="PS50222">
    <property type="entry name" value="EF_HAND_2"/>
    <property type="match status" value="1"/>
</dbReference>
<dbReference type="InterPro" id="IPR011992">
    <property type="entry name" value="EF-hand-dom_pair"/>
</dbReference>
<dbReference type="AlphaFoldDB" id="A0A834B732"/>
<proteinExistence type="predicted"/>
<keyword evidence="2" id="KW-0966">Cell projection</keyword>
<dbReference type="GO" id="GO:0005509">
    <property type="term" value="F:calcium ion binding"/>
    <property type="evidence" value="ECO:0007669"/>
    <property type="project" value="InterPro"/>
</dbReference>
<dbReference type="GO" id="GO:0002177">
    <property type="term" value="C:manchette"/>
    <property type="evidence" value="ECO:0007669"/>
    <property type="project" value="TreeGrafter"/>
</dbReference>
<evidence type="ECO:0000313" key="2">
    <source>
        <dbReference type="EMBL" id="KAF6127398.1"/>
    </source>
</evidence>
<dbReference type="EMBL" id="JABVXQ010000002">
    <property type="protein sequence ID" value="KAF6127398.1"/>
    <property type="molecule type" value="Genomic_DNA"/>
</dbReference>
<gene>
    <name evidence="2" type="ORF">HJG60_018023</name>
</gene>
<dbReference type="InterPro" id="IPR052634">
    <property type="entry name" value="Sperm_flagellar-bone_growth"/>
</dbReference>
<evidence type="ECO:0000313" key="3">
    <source>
        <dbReference type="Proteomes" id="UP000664940"/>
    </source>
</evidence>
<dbReference type="GO" id="GO:0097225">
    <property type="term" value="C:sperm midpiece"/>
    <property type="evidence" value="ECO:0007669"/>
    <property type="project" value="TreeGrafter"/>
</dbReference>
<dbReference type="Pfam" id="PF24082">
    <property type="entry name" value="SPEF2_C"/>
    <property type="match status" value="1"/>
</dbReference>
<comment type="caution">
    <text evidence="2">The sequence shown here is derived from an EMBL/GenBank/DDBJ whole genome shotgun (WGS) entry which is preliminary data.</text>
</comment>
<evidence type="ECO:0000259" key="1">
    <source>
        <dbReference type="PROSITE" id="PS50222"/>
    </source>
</evidence>
<dbReference type="InterPro" id="IPR002048">
    <property type="entry name" value="EF_hand_dom"/>
</dbReference>
<dbReference type="Proteomes" id="UP000664940">
    <property type="component" value="Unassembled WGS sequence"/>
</dbReference>
<dbReference type="GO" id="GO:0007288">
    <property type="term" value="P:sperm axoneme assembly"/>
    <property type="evidence" value="ECO:0007669"/>
    <property type="project" value="TreeGrafter"/>
</dbReference>
<dbReference type="SUPFAM" id="SSF47473">
    <property type="entry name" value="EF-hand"/>
    <property type="match status" value="1"/>
</dbReference>
<organism evidence="2 3">
    <name type="scientific">Phyllostomus discolor</name>
    <name type="common">pale spear-nosed bat</name>
    <dbReference type="NCBI Taxonomy" id="89673"/>
    <lineage>
        <taxon>Eukaryota</taxon>
        <taxon>Metazoa</taxon>
        <taxon>Chordata</taxon>
        <taxon>Craniata</taxon>
        <taxon>Vertebrata</taxon>
        <taxon>Euteleostomi</taxon>
        <taxon>Mammalia</taxon>
        <taxon>Eutheria</taxon>
        <taxon>Laurasiatheria</taxon>
        <taxon>Chiroptera</taxon>
        <taxon>Yangochiroptera</taxon>
        <taxon>Phyllostomidae</taxon>
        <taxon>Phyllostominae</taxon>
        <taxon>Phyllostomus</taxon>
    </lineage>
</organism>
<accession>A0A834B732</accession>
<reference evidence="2 3" key="1">
    <citation type="journal article" date="2020" name="Nature">
        <title>Six reference-quality genomes reveal evolution of bat adaptations.</title>
        <authorList>
            <person name="Jebb D."/>
            <person name="Huang Z."/>
            <person name="Pippel M."/>
            <person name="Hughes G.M."/>
            <person name="Lavrichenko K."/>
            <person name="Devanna P."/>
            <person name="Winkler S."/>
            <person name="Jermiin L.S."/>
            <person name="Skirmuntt E.C."/>
            <person name="Katzourakis A."/>
            <person name="Burkitt-Gray L."/>
            <person name="Ray D.A."/>
            <person name="Sullivan K.A.M."/>
            <person name="Roscito J.G."/>
            <person name="Kirilenko B.M."/>
            <person name="Davalos L.M."/>
            <person name="Corthals A.P."/>
            <person name="Power M.L."/>
            <person name="Jones G."/>
            <person name="Ransome R.D."/>
            <person name="Dechmann D.K.N."/>
            <person name="Locatelli A.G."/>
            <person name="Puechmaille S.J."/>
            <person name="Fedrigo O."/>
            <person name="Jarvis E.D."/>
            <person name="Hiller M."/>
            <person name="Vernes S.C."/>
            <person name="Myers E.W."/>
            <person name="Teeling E.C."/>
        </authorList>
    </citation>
    <scope>NUCLEOTIDE SEQUENCE [LARGE SCALE GENOMIC DNA]</scope>
    <source>
        <strain evidence="2">Bat1K_MPI-CBG_1</strain>
    </source>
</reference>
<keyword evidence="2" id="KW-0282">Flagellum</keyword>
<protein>
    <submittedName>
        <fullName evidence="2">Sperm flagellar 2</fullName>
    </submittedName>
</protein>
<dbReference type="PANTHER" id="PTHR14919:SF0">
    <property type="entry name" value="SPERM FLAGELLAR PROTEIN 2"/>
    <property type="match status" value="1"/>
</dbReference>
<keyword evidence="2" id="KW-0969">Cilium</keyword>
<feature type="domain" description="EF-hand" evidence="1">
    <location>
        <begin position="41"/>
        <end position="73"/>
    </location>
</feature>
<dbReference type="PANTHER" id="PTHR14919">
    <property type="entry name" value="KPL2-RELATED"/>
    <property type="match status" value="1"/>
</dbReference>
<dbReference type="InterPro" id="IPR056199">
    <property type="entry name" value="SPEF2_C"/>
</dbReference>